<feature type="region of interest" description="Disordered" evidence="1">
    <location>
        <begin position="109"/>
        <end position="226"/>
    </location>
</feature>
<proteinExistence type="predicted"/>
<protein>
    <submittedName>
        <fullName evidence="2">Uncharacterized protein</fullName>
    </submittedName>
</protein>
<gene>
    <name evidence="2" type="ORF">Tci_015968</name>
</gene>
<reference evidence="2" key="1">
    <citation type="journal article" date="2019" name="Sci. Rep.">
        <title>Draft genome of Tanacetum cinerariifolium, the natural source of mosquito coil.</title>
        <authorList>
            <person name="Yamashiro T."/>
            <person name="Shiraishi A."/>
            <person name="Satake H."/>
            <person name="Nakayama K."/>
        </authorList>
    </citation>
    <scope>NUCLEOTIDE SEQUENCE</scope>
</reference>
<dbReference type="AlphaFoldDB" id="A0A6L2K593"/>
<dbReference type="EMBL" id="BKCJ010001782">
    <property type="protein sequence ID" value="GEU43990.1"/>
    <property type="molecule type" value="Genomic_DNA"/>
</dbReference>
<feature type="compositionally biased region" description="Basic and acidic residues" evidence="1">
    <location>
        <begin position="169"/>
        <end position="195"/>
    </location>
</feature>
<organism evidence="2">
    <name type="scientific">Tanacetum cinerariifolium</name>
    <name type="common">Dalmatian daisy</name>
    <name type="synonym">Chrysanthemum cinerariifolium</name>
    <dbReference type="NCBI Taxonomy" id="118510"/>
    <lineage>
        <taxon>Eukaryota</taxon>
        <taxon>Viridiplantae</taxon>
        <taxon>Streptophyta</taxon>
        <taxon>Embryophyta</taxon>
        <taxon>Tracheophyta</taxon>
        <taxon>Spermatophyta</taxon>
        <taxon>Magnoliopsida</taxon>
        <taxon>eudicotyledons</taxon>
        <taxon>Gunneridae</taxon>
        <taxon>Pentapetalae</taxon>
        <taxon>asterids</taxon>
        <taxon>campanulids</taxon>
        <taxon>Asterales</taxon>
        <taxon>Asteraceae</taxon>
        <taxon>Asteroideae</taxon>
        <taxon>Anthemideae</taxon>
        <taxon>Anthemidinae</taxon>
        <taxon>Tanacetum</taxon>
    </lineage>
</organism>
<accession>A0A6L2K593</accession>
<comment type="caution">
    <text evidence="2">The sequence shown here is derived from an EMBL/GenBank/DDBJ whole genome shotgun (WGS) entry which is preliminary data.</text>
</comment>
<evidence type="ECO:0000313" key="2">
    <source>
        <dbReference type="EMBL" id="GEU43990.1"/>
    </source>
</evidence>
<feature type="compositionally biased region" description="Acidic residues" evidence="1">
    <location>
        <begin position="196"/>
        <end position="211"/>
    </location>
</feature>
<name>A0A6L2K593_TANCI</name>
<evidence type="ECO:0000256" key="1">
    <source>
        <dbReference type="SAM" id="MobiDB-lite"/>
    </source>
</evidence>
<sequence>MAQQVIPAAQLVPRFHTIGRCNNYAVLQSIPCSPECKIIWQILLDHPLSYALTAIADVLDMFRYLLHLLVETPKNPFVAPVNIEIIEVFMNNVGYQSVVDKGFHEQCESEEGSHPEIYATDDFKESTPRAYRKPTLTGSPQGKKRKQIVRESSSPHKSLKITIRQQKVVKREKDNDESADRLEPGIHKDNLKHVDDDDDKDGENVNEEEGGEMGSLETRTEEMQTPIPTKHRFPRTILSLNKNITQDLMNTKCVTTKQFWKTHKQVNQVLHEGVSQLAKKATEDLIKNNLKPCIVATIIEDHDAFRSELPDLVSQESNAQSPKIIEELFNVQSNVIQVHPTITT</sequence>